<sequence>MNEDITSLSTDYETVENHRSGFVAVIGRPNVGKSTLINGLLQEKINIVSPRPQTTRSRQLGILTTDEYQVVFIDTPGLMKPRHKLDEFMMETAVDSLNEADVVLWLVDGSEPIGLGDRAIARQLHSLDTRIPIILAINKSDITPPDKVLPHTEAYRALLPRATWIFFSAQTGNGRNELLDHLVQALPKGPRYYPADQVTDSYVRDMAAEFVREQVMLQLRDEIPYGVAVQVDQFKERPNGTTYIAANIFVERDNHKRIVIGAKGSQLRQIGAAARKEIEALVDGKVFLELWVKVAPKWRRNEQALKRLGYSKAG</sequence>
<organism evidence="7">
    <name type="scientific">hydrothermal vent metagenome</name>
    <dbReference type="NCBI Taxonomy" id="652676"/>
    <lineage>
        <taxon>unclassified sequences</taxon>
        <taxon>metagenomes</taxon>
        <taxon>ecological metagenomes</taxon>
    </lineage>
</organism>
<evidence type="ECO:0000313" key="7">
    <source>
        <dbReference type="EMBL" id="VAW33485.1"/>
    </source>
</evidence>
<dbReference type="PRINTS" id="PR00326">
    <property type="entry name" value="GTP1OBG"/>
</dbReference>
<keyword evidence="3" id="KW-0694">RNA-binding</keyword>
<protein>
    <submittedName>
        <fullName evidence="7">GTP-binding protein Era</fullName>
    </submittedName>
</protein>
<keyword evidence="2" id="KW-0547">Nucleotide-binding</keyword>
<dbReference type="PROSITE" id="PS51713">
    <property type="entry name" value="G_ERA"/>
    <property type="match status" value="1"/>
</dbReference>
<dbReference type="Pfam" id="PF07650">
    <property type="entry name" value="KH_2"/>
    <property type="match status" value="1"/>
</dbReference>
<name>A0A3B0UQX8_9ZZZZ</name>
<proteinExistence type="inferred from homology"/>
<dbReference type="FunFam" id="3.30.300.20:FF:000003">
    <property type="entry name" value="GTPase Era"/>
    <property type="match status" value="1"/>
</dbReference>
<dbReference type="InterPro" id="IPR009019">
    <property type="entry name" value="KH_sf_prok-type"/>
</dbReference>
<dbReference type="EMBL" id="UOEU01000454">
    <property type="protein sequence ID" value="VAW33485.1"/>
    <property type="molecule type" value="Genomic_DNA"/>
</dbReference>
<dbReference type="InterPro" id="IPR006073">
    <property type="entry name" value="GTP-bd"/>
</dbReference>
<dbReference type="Pfam" id="PF01926">
    <property type="entry name" value="MMR_HSR1"/>
    <property type="match status" value="1"/>
</dbReference>
<dbReference type="InterPro" id="IPR005225">
    <property type="entry name" value="Small_GTP-bd"/>
</dbReference>
<dbReference type="GO" id="GO:0043024">
    <property type="term" value="F:ribosomal small subunit binding"/>
    <property type="evidence" value="ECO:0007669"/>
    <property type="project" value="TreeGrafter"/>
</dbReference>
<feature type="domain" description="KH type-2" evidence="5">
    <location>
        <begin position="219"/>
        <end position="296"/>
    </location>
</feature>
<evidence type="ECO:0000256" key="1">
    <source>
        <dbReference type="ARBA" id="ARBA00007921"/>
    </source>
</evidence>
<dbReference type="PROSITE" id="PS50823">
    <property type="entry name" value="KH_TYPE_2"/>
    <property type="match status" value="1"/>
</dbReference>
<dbReference type="Gene3D" id="3.30.300.20">
    <property type="match status" value="1"/>
</dbReference>
<dbReference type="PANTHER" id="PTHR42698:SF1">
    <property type="entry name" value="GTPASE ERA, MITOCHONDRIAL"/>
    <property type="match status" value="1"/>
</dbReference>
<dbReference type="AlphaFoldDB" id="A0A3B0UQX8"/>
<dbReference type="GO" id="GO:0005525">
    <property type="term" value="F:GTP binding"/>
    <property type="evidence" value="ECO:0007669"/>
    <property type="project" value="UniProtKB-KW"/>
</dbReference>
<feature type="domain" description="Era-type G" evidence="6">
    <location>
        <begin position="19"/>
        <end position="188"/>
    </location>
</feature>
<dbReference type="InterPro" id="IPR015946">
    <property type="entry name" value="KH_dom-like_a/b"/>
</dbReference>
<dbReference type="CDD" id="cd22534">
    <property type="entry name" value="KH-II_Era"/>
    <property type="match status" value="1"/>
</dbReference>
<dbReference type="SUPFAM" id="SSF52540">
    <property type="entry name" value="P-loop containing nucleoside triphosphate hydrolases"/>
    <property type="match status" value="1"/>
</dbReference>
<dbReference type="InterPro" id="IPR005662">
    <property type="entry name" value="GTPase_Era-like"/>
</dbReference>
<keyword evidence="4" id="KW-0342">GTP-binding</keyword>
<dbReference type="InterPro" id="IPR004044">
    <property type="entry name" value="KH_dom_type_2"/>
</dbReference>
<evidence type="ECO:0000256" key="4">
    <source>
        <dbReference type="ARBA" id="ARBA00023134"/>
    </source>
</evidence>
<evidence type="ECO:0000259" key="6">
    <source>
        <dbReference type="PROSITE" id="PS51713"/>
    </source>
</evidence>
<dbReference type="NCBIfam" id="TIGR00231">
    <property type="entry name" value="small_GTP"/>
    <property type="match status" value="1"/>
</dbReference>
<comment type="similarity">
    <text evidence="1">Belongs to the TRAFAC class TrmE-Era-EngA-EngB-Septin-like GTPase superfamily. Era GTPase family.</text>
</comment>
<dbReference type="HAMAP" id="MF_00367">
    <property type="entry name" value="GTPase_Era"/>
    <property type="match status" value="1"/>
</dbReference>
<dbReference type="CDD" id="cd04163">
    <property type="entry name" value="Era"/>
    <property type="match status" value="1"/>
</dbReference>
<dbReference type="InterPro" id="IPR030388">
    <property type="entry name" value="G_ERA_dom"/>
</dbReference>
<dbReference type="PANTHER" id="PTHR42698">
    <property type="entry name" value="GTPASE ERA"/>
    <property type="match status" value="1"/>
</dbReference>
<dbReference type="GO" id="GO:0005829">
    <property type="term" value="C:cytosol"/>
    <property type="evidence" value="ECO:0007669"/>
    <property type="project" value="TreeGrafter"/>
</dbReference>
<evidence type="ECO:0000256" key="3">
    <source>
        <dbReference type="ARBA" id="ARBA00022884"/>
    </source>
</evidence>
<dbReference type="Gene3D" id="3.40.50.300">
    <property type="entry name" value="P-loop containing nucleotide triphosphate hydrolases"/>
    <property type="match status" value="1"/>
</dbReference>
<gene>
    <name evidence="7" type="ORF">MNBD_CHLOROFLEXI01-1851</name>
</gene>
<evidence type="ECO:0000259" key="5">
    <source>
        <dbReference type="PROSITE" id="PS50823"/>
    </source>
</evidence>
<dbReference type="SUPFAM" id="SSF54814">
    <property type="entry name" value="Prokaryotic type KH domain (KH-domain type II)"/>
    <property type="match status" value="1"/>
</dbReference>
<dbReference type="NCBIfam" id="TIGR00436">
    <property type="entry name" value="era"/>
    <property type="match status" value="1"/>
</dbReference>
<accession>A0A3B0UQX8</accession>
<evidence type="ECO:0000256" key="2">
    <source>
        <dbReference type="ARBA" id="ARBA00022741"/>
    </source>
</evidence>
<dbReference type="InterPro" id="IPR027417">
    <property type="entry name" value="P-loop_NTPase"/>
</dbReference>
<dbReference type="GO" id="GO:0019843">
    <property type="term" value="F:rRNA binding"/>
    <property type="evidence" value="ECO:0007669"/>
    <property type="project" value="TreeGrafter"/>
</dbReference>
<dbReference type="GO" id="GO:0000028">
    <property type="term" value="P:ribosomal small subunit assembly"/>
    <property type="evidence" value="ECO:0007669"/>
    <property type="project" value="TreeGrafter"/>
</dbReference>
<dbReference type="NCBIfam" id="NF000908">
    <property type="entry name" value="PRK00089.1"/>
    <property type="match status" value="1"/>
</dbReference>
<reference evidence="7" key="1">
    <citation type="submission" date="2018-06" db="EMBL/GenBank/DDBJ databases">
        <authorList>
            <person name="Zhirakovskaya E."/>
        </authorList>
    </citation>
    <scope>NUCLEOTIDE SEQUENCE</scope>
</reference>